<keyword evidence="1" id="KW-0378">Hydrolase</keyword>
<dbReference type="EMBL" id="BKCJ010007028">
    <property type="protein sequence ID" value="GEU75162.1"/>
    <property type="molecule type" value="Genomic_DNA"/>
</dbReference>
<protein>
    <submittedName>
        <fullName evidence="3">Zinc finger, CCHC-type</fullName>
    </submittedName>
</protein>
<sequence length="786" mass="89970">MRSNNKAAMYNVDESICSFAKVSMAVALAKKWRMFKDIFQEVYVQNWKDKFEQHSIWLWRVKMRALLIQHGCEADLEVLPAYMEAEAKAELNKKAHSAVILCLGNKALREVTGEMTAAGVWSKLENLYMTTSLANKLYLKKKLYINYMPPGQKISEHIDEFNIIVLDLANIKEIKERSKANGDNCEGLYVRGITDHRDSHQSRGMSRSKFRGGRLKCYICQSEDHLKRNSPKNNRKKSTGYIKKDDQPSFIGLIYDSFEVMMSISAEALLDWIINLGSSYHLKPMLDLFLIFEECDGGRVRLGDNRECKIRGIGKSGKVKVINGSSVVLSGTRKENCVYSSDGYVVGSELNASFKEKHSLAQVWRKILGHIREAGLQVLENEELFGMEESRHTTQGLIDYVHSDLYGPSQVKSLGGKKYFLSIVDDCSRRNELAEWMNRTLMDKLRCLLIQYGFPKTFWAEATWLNNCTLEEDLTDQEDGNDEDVGDQKTDQTPDLIDYQLVRDKETRTRIKPLMFQDKSNMAAYAFAAIEEEDTHEPLTYQEAVAWEDNHPVGKKLVSCKRLFKIKEGIQVQHTSIRVILALTECKDYELEQLVVNTKFLHGNLEEVIYMRQPHEYEKDDMMIDCKSKDEIGSTQSLLKNKFDMKELEKAKKILGMEIFRDRSRKIRRVSQSGMSKVSYANVVGSLMYLMVYMRPDIAYAVSVVSRYLANSGKTQSEAVKWILKYLRGTTNVRLVYGTDPGNHVDVTEYMALTEAVKEVIWLRGLLEELGVKLNNVARGLGSKDG</sequence>
<dbReference type="PANTHER" id="PTHR42648">
    <property type="entry name" value="TRANSPOSASE, PUTATIVE-RELATED"/>
    <property type="match status" value="1"/>
</dbReference>
<evidence type="ECO:0000259" key="2">
    <source>
        <dbReference type="Pfam" id="PF22936"/>
    </source>
</evidence>
<accession>A0A6L2MR29</accession>
<dbReference type="PANTHER" id="PTHR42648:SF28">
    <property type="entry name" value="TRANSPOSON-ENCODED PROTEIN WITH RIBONUCLEASE H-LIKE AND RETROVIRUS ZINC FINGER-LIKE DOMAINS"/>
    <property type="match status" value="1"/>
</dbReference>
<evidence type="ECO:0000313" key="3">
    <source>
        <dbReference type="EMBL" id="GEU75162.1"/>
    </source>
</evidence>
<dbReference type="GO" id="GO:0006508">
    <property type="term" value="P:proteolysis"/>
    <property type="evidence" value="ECO:0007669"/>
    <property type="project" value="UniProtKB-KW"/>
</dbReference>
<keyword evidence="1" id="KW-0645">Protease</keyword>
<organism evidence="3">
    <name type="scientific">Tanacetum cinerariifolium</name>
    <name type="common">Dalmatian daisy</name>
    <name type="synonym">Chrysanthemum cinerariifolium</name>
    <dbReference type="NCBI Taxonomy" id="118510"/>
    <lineage>
        <taxon>Eukaryota</taxon>
        <taxon>Viridiplantae</taxon>
        <taxon>Streptophyta</taxon>
        <taxon>Embryophyta</taxon>
        <taxon>Tracheophyta</taxon>
        <taxon>Spermatophyta</taxon>
        <taxon>Magnoliopsida</taxon>
        <taxon>eudicotyledons</taxon>
        <taxon>Gunneridae</taxon>
        <taxon>Pentapetalae</taxon>
        <taxon>asterids</taxon>
        <taxon>campanulids</taxon>
        <taxon>Asterales</taxon>
        <taxon>Asteraceae</taxon>
        <taxon>Asteroideae</taxon>
        <taxon>Anthemideae</taxon>
        <taxon>Anthemidinae</taxon>
        <taxon>Tanacetum</taxon>
    </lineage>
</organism>
<dbReference type="AlphaFoldDB" id="A0A6L2MR29"/>
<dbReference type="Pfam" id="PF14223">
    <property type="entry name" value="Retrotran_gag_2"/>
    <property type="match status" value="1"/>
</dbReference>
<proteinExistence type="predicted"/>
<dbReference type="Pfam" id="PF22936">
    <property type="entry name" value="Pol_BBD"/>
    <property type="match status" value="1"/>
</dbReference>
<dbReference type="InterPro" id="IPR054722">
    <property type="entry name" value="PolX-like_BBD"/>
</dbReference>
<dbReference type="GO" id="GO:0008233">
    <property type="term" value="F:peptidase activity"/>
    <property type="evidence" value="ECO:0007669"/>
    <property type="project" value="UniProtKB-KW"/>
</dbReference>
<comment type="caution">
    <text evidence="3">The sequence shown here is derived from an EMBL/GenBank/DDBJ whole genome shotgun (WGS) entry which is preliminary data.</text>
</comment>
<feature type="domain" description="Retrovirus-related Pol polyprotein from transposon TNT 1-94-like beta-barrel" evidence="2">
    <location>
        <begin position="272"/>
        <end position="330"/>
    </location>
</feature>
<dbReference type="InterPro" id="IPR012337">
    <property type="entry name" value="RNaseH-like_sf"/>
</dbReference>
<dbReference type="SUPFAM" id="SSF53098">
    <property type="entry name" value="Ribonuclease H-like"/>
    <property type="match status" value="1"/>
</dbReference>
<evidence type="ECO:0000256" key="1">
    <source>
        <dbReference type="ARBA" id="ARBA00022670"/>
    </source>
</evidence>
<reference evidence="3" key="1">
    <citation type="journal article" date="2019" name="Sci. Rep.">
        <title>Draft genome of Tanacetum cinerariifolium, the natural source of mosquito coil.</title>
        <authorList>
            <person name="Yamashiro T."/>
            <person name="Shiraishi A."/>
            <person name="Satake H."/>
            <person name="Nakayama K."/>
        </authorList>
    </citation>
    <scope>NUCLEOTIDE SEQUENCE</scope>
</reference>
<gene>
    <name evidence="3" type="ORF">Tci_047140</name>
</gene>
<dbReference type="InterPro" id="IPR039537">
    <property type="entry name" value="Retrotran_Ty1/copia-like"/>
</dbReference>
<name>A0A6L2MR29_TANCI</name>